<dbReference type="Proteomes" id="UP001431010">
    <property type="component" value="Chromosome"/>
</dbReference>
<keyword evidence="1" id="KW-0862">Zinc</keyword>
<evidence type="ECO:0000259" key="2">
    <source>
        <dbReference type="PROSITE" id="PS50966"/>
    </source>
</evidence>
<dbReference type="InterPro" id="IPR007527">
    <property type="entry name" value="Znf_SWIM"/>
</dbReference>
<proteinExistence type="predicted"/>
<dbReference type="InterPro" id="IPR049245">
    <property type="entry name" value="DUF6880"/>
</dbReference>
<protein>
    <submittedName>
        <fullName evidence="3">Acyltransferase</fullName>
    </submittedName>
</protein>
<keyword evidence="1" id="KW-0863">Zinc-finger</keyword>
<reference evidence="3" key="1">
    <citation type="journal article" date="2024" name="Antonie Van Leeuwenhoek">
        <title>Bradyrhizobium ontarionense sp. nov., a novel bacterial symbiont isolated from Aeschynomene indica (Indian jointvetch), harbours photosynthesis, nitrogen fixation and nitrous oxide (N2O) reductase genes.</title>
        <authorList>
            <person name="Bromfield E.S.P."/>
            <person name="Cloutier S."/>
        </authorList>
    </citation>
    <scope>NUCLEOTIDE SEQUENCE</scope>
    <source>
        <strain evidence="3">A19</strain>
    </source>
</reference>
<name>A0ABY3RE13_9BRAD</name>
<keyword evidence="1" id="KW-0479">Metal-binding</keyword>
<dbReference type="Pfam" id="PF21810">
    <property type="entry name" value="DUF6880"/>
    <property type="match status" value="1"/>
</dbReference>
<feature type="domain" description="SWIM-type" evidence="2">
    <location>
        <begin position="60"/>
        <end position="97"/>
    </location>
</feature>
<sequence length="563" mass="62058">MGQPRQETAPSARFDVASLRERAGDKAFTRGESYFRDGEVEILSVEPARVLARVAGTEDYRAELKGGGKTFLGHCSCRAFADWGFCKHLVAVGLAANAAGDGEMAESDATSRIRAHLKSRGVDALVDMIVQIAENDVNLFQRLSLAATAFEGSDAVVERKLGKAIDGTIRVRGFVDYSEAGNWASGVDDVLETIEALVPAGRGALALKLVERAIDRIMQALPHVDDSDGEGSDLLGRAAGIHLSAAEQSRPEPVQFAKHLFAREMAEEVACLGGALDTYAAVLGEPGLAAYRAAAERAWRKLPALTPRSREQPANYSQLMEIMDFFAARDGDLDARIALRARDLSTPHSYRRLAEFCLASGRKDLALRYAEEGLWTFEDDDRQDDRLVRFVVDLLLQDGRKADAEAHLWRVFGKDPDLGLYELLCKVGGETVKQRAIRVLEELAAKPLPGVRIARAPNLLVKVLLTEGLFDRAWAIASRFPLARDLEEELARATEKTHPAQVLAMYQRWAEQLANSGDNLGYEKAAELIRRMATLRPAKEHVTYVLEFKVRHGRKRNLMKLLG</sequence>
<keyword evidence="3" id="KW-0808">Transferase</keyword>
<evidence type="ECO:0000313" key="3">
    <source>
        <dbReference type="EMBL" id="UFZ05190.1"/>
    </source>
</evidence>
<dbReference type="EMBL" id="CP088156">
    <property type="protein sequence ID" value="UFZ05190.1"/>
    <property type="molecule type" value="Genomic_DNA"/>
</dbReference>
<dbReference type="PROSITE" id="PS50966">
    <property type="entry name" value="ZF_SWIM"/>
    <property type="match status" value="1"/>
</dbReference>
<gene>
    <name evidence="3" type="ORF">LQG66_02370</name>
</gene>
<evidence type="ECO:0000256" key="1">
    <source>
        <dbReference type="PROSITE-ProRule" id="PRU00325"/>
    </source>
</evidence>
<organism evidence="3 4">
    <name type="scientific">Bradyrhizobium ontarionense</name>
    <dbReference type="NCBI Taxonomy" id="2898149"/>
    <lineage>
        <taxon>Bacteria</taxon>
        <taxon>Pseudomonadati</taxon>
        <taxon>Pseudomonadota</taxon>
        <taxon>Alphaproteobacteria</taxon>
        <taxon>Hyphomicrobiales</taxon>
        <taxon>Nitrobacteraceae</taxon>
        <taxon>Bradyrhizobium</taxon>
    </lineage>
</organism>
<keyword evidence="3" id="KW-0012">Acyltransferase</keyword>
<dbReference type="GO" id="GO:0016746">
    <property type="term" value="F:acyltransferase activity"/>
    <property type="evidence" value="ECO:0007669"/>
    <property type="project" value="UniProtKB-KW"/>
</dbReference>
<accession>A0ABY3RE13</accession>
<evidence type="ECO:0000313" key="4">
    <source>
        <dbReference type="Proteomes" id="UP001431010"/>
    </source>
</evidence>
<dbReference type="RefSeq" id="WP_231323016.1">
    <property type="nucleotide sequence ID" value="NZ_CP088156.1"/>
</dbReference>
<keyword evidence="4" id="KW-1185">Reference proteome</keyword>